<organism evidence="3 4">
    <name type="scientific">Pseudolactococcus chungangensis CAU 28 = DSM 22330</name>
    <dbReference type="NCBI Taxonomy" id="1122154"/>
    <lineage>
        <taxon>Bacteria</taxon>
        <taxon>Bacillati</taxon>
        <taxon>Bacillota</taxon>
        <taxon>Bacilli</taxon>
        <taxon>Lactobacillales</taxon>
        <taxon>Streptococcaceae</taxon>
        <taxon>Pseudolactococcus</taxon>
    </lineage>
</organism>
<dbReference type="Proteomes" id="UP000218979">
    <property type="component" value="Unassembled WGS sequence"/>
</dbReference>
<dbReference type="InterPro" id="IPR006674">
    <property type="entry name" value="HD_domain"/>
</dbReference>
<dbReference type="Gene3D" id="1.10.3210.10">
    <property type="entry name" value="Hypothetical protein af1432"/>
    <property type="match status" value="1"/>
</dbReference>
<proteinExistence type="predicted"/>
<protein>
    <submittedName>
        <fullName evidence="2">HAD family hydrolase</fullName>
    </submittedName>
</protein>
<dbReference type="OrthoDB" id="360187at2"/>
<evidence type="ECO:0000313" key="5">
    <source>
        <dbReference type="Proteomes" id="UP000218979"/>
    </source>
</evidence>
<dbReference type="EMBL" id="FPKS01000003">
    <property type="protein sequence ID" value="SFZ72862.1"/>
    <property type="molecule type" value="Genomic_DNA"/>
</dbReference>
<dbReference type="SUPFAM" id="SSF109604">
    <property type="entry name" value="HD-domain/PDEase-like"/>
    <property type="match status" value="1"/>
</dbReference>
<dbReference type="GO" id="GO:0016787">
    <property type="term" value="F:hydrolase activity"/>
    <property type="evidence" value="ECO:0007669"/>
    <property type="project" value="UniProtKB-KW"/>
</dbReference>
<dbReference type="Pfam" id="PF01966">
    <property type="entry name" value="HD"/>
    <property type="match status" value="1"/>
</dbReference>
<feature type="domain" description="HD" evidence="1">
    <location>
        <begin position="43"/>
        <end position="105"/>
    </location>
</feature>
<dbReference type="EMBL" id="JXJT01000007">
    <property type="protein sequence ID" value="PCS03914.1"/>
    <property type="molecule type" value="Genomic_DNA"/>
</dbReference>
<reference evidence="3 4" key="2">
    <citation type="submission" date="2016-11" db="EMBL/GenBank/DDBJ databases">
        <authorList>
            <person name="Jaros S."/>
            <person name="Januszkiewicz K."/>
            <person name="Wedrychowicz H."/>
        </authorList>
    </citation>
    <scope>NUCLEOTIDE SEQUENCE [LARGE SCALE GENOMIC DNA]</scope>
    <source>
        <strain evidence="3 4">DSM 22330</strain>
    </source>
</reference>
<name>A0A1K2H897_9LACT</name>
<reference evidence="2 5" key="1">
    <citation type="submission" date="2014-12" db="EMBL/GenBank/DDBJ databases">
        <title>Draft genome sequences of 10 type strains of Lactococcus.</title>
        <authorList>
            <person name="Sun Z."/>
            <person name="Zhong Z."/>
            <person name="Liu W."/>
            <person name="Zhang W."/>
            <person name="Zhang H."/>
        </authorList>
    </citation>
    <scope>NUCLEOTIDE SEQUENCE [LARGE SCALE GENOMIC DNA]</scope>
    <source>
        <strain evidence="2 5">DSM 22330</strain>
    </source>
</reference>
<dbReference type="CDD" id="cd00077">
    <property type="entry name" value="HDc"/>
    <property type="match status" value="1"/>
</dbReference>
<sequence>MNKKDFPWLYDAEYMSYVGGLLETPEVQKLNEFTHHYISTRLLHSLNVSYTSYKISKKFGWNKKATARAGLLHDLFYYDWRETKFVEGSHAYVHPRIAYQNAQKLTTISKLEKDIIIKHMWGATIAPPRYKESFVVTFVDDYVAIKEWTQLMKMKWKHHKLFKKEKLSQ</sequence>
<dbReference type="STRING" id="1122154.SAMN02746068_00669"/>
<dbReference type="Proteomes" id="UP000185655">
    <property type="component" value="Unassembled WGS sequence"/>
</dbReference>
<dbReference type="AlphaFoldDB" id="A0A1K2H897"/>
<accession>A0A1K2H897</accession>
<evidence type="ECO:0000313" key="2">
    <source>
        <dbReference type="EMBL" id="PCS03914.1"/>
    </source>
</evidence>
<keyword evidence="5" id="KW-1185">Reference proteome</keyword>
<evidence type="ECO:0000313" key="3">
    <source>
        <dbReference type="EMBL" id="SFZ72862.1"/>
    </source>
</evidence>
<gene>
    <name evidence="2" type="ORF">RR45_GL001942</name>
    <name evidence="3" type="ORF">SAMN02746068_00669</name>
</gene>
<dbReference type="InterPro" id="IPR003607">
    <property type="entry name" value="HD/PDEase_dom"/>
</dbReference>
<evidence type="ECO:0000259" key="1">
    <source>
        <dbReference type="Pfam" id="PF01966"/>
    </source>
</evidence>
<dbReference type="RefSeq" id="WP_031365271.1">
    <property type="nucleotide sequence ID" value="NZ_FPKS01000003.1"/>
</dbReference>
<keyword evidence="2" id="KW-0378">Hydrolase</keyword>
<evidence type="ECO:0000313" key="4">
    <source>
        <dbReference type="Proteomes" id="UP000185655"/>
    </source>
</evidence>